<accession>A0A920CZF2</accession>
<keyword evidence="3" id="KW-1185">Reference proteome</keyword>
<protein>
    <submittedName>
        <fullName evidence="2">NAD(P)H nitroreductase YfhC</fullName>
    </submittedName>
</protein>
<reference evidence="2" key="1">
    <citation type="submission" date="2021-03" db="EMBL/GenBank/DDBJ databases">
        <title>Antimicrobial resistance genes in bacteria isolated from Japanese honey, and their potential for conferring macrolide and lincosamide resistance in the American foulbrood pathogen Paenibacillus larvae.</title>
        <authorList>
            <person name="Okamoto M."/>
            <person name="Kumagai M."/>
            <person name="Kanamori H."/>
            <person name="Takamatsu D."/>
        </authorList>
    </citation>
    <scope>NUCLEOTIDE SEQUENCE</scope>
    <source>
        <strain evidence="2">J40TS1</strain>
    </source>
</reference>
<evidence type="ECO:0000313" key="2">
    <source>
        <dbReference type="EMBL" id="GIP17408.1"/>
    </source>
</evidence>
<dbReference type="Pfam" id="PF00881">
    <property type="entry name" value="Nitroreductase"/>
    <property type="match status" value="1"/>
</dbReference>
<dbReference type="InterPro" id="IPR000415">
    <property type="entry name" value="Nitroreductase-like"/>
</dbReference>
<evidence type="ECO:0000313" key="3">
    <source>
        <dbReference type="Proteomes" id="UP000683139"/>
    </source>
</evidence>
<dbReference type="AlphaFoldDB" id="A0A920CZF2"/>
<dbReference type="InterPro" id="IPR052530">
    <property type="entry name" value="NAD(P)H_nitroreductase"/>
</dbReference>
<proteinExistence type="predicted"/>
<dbReference type="EMBL" id="BOSE01000005">
    <property type="protein sequence ID" value="GIP17408.1"/>
    <property type="molecule type" value="Genomic_DNA"/>
</dbReference>
<dbReference type="PANTHER" id="PTHR43821:SF1">
    <property type="entry name" value="NAD(P)H NITROREDUCTASE YDJA-RELATED"/>
    <property type="match status" value="1"/>
</dbReference>
<organism evidence="2 3">
    <name type="scientific">Paenibacillus montaniterrae</name>
    <dbReference type="NCBI Taxonomy" id="429341"/>
    <lineage>
        <taxon>Bacteria</taxon>
        <taxon>Bacillati</taxon>
        <taxon>Bacillota</taxon>
        <taxon>Bacilli</taxon>
        <taxon>Bacillales</taxon>
        <taxon>Paenibacillaceae</taxon>
        <taxon>Paenibacillus</taxon>
    </lineage>
</organism>
<dbReference type="SUPFAM" id="SSF55469">
    <property type="entry name" value="FMN-dependent nitroreductase-like"/>
    <property type="match status" value="1"/>
</dbReference>
<dbReference type="GO" id="GO:0016491">
    <property type="term" value="F:oxidoreductase activity"/>
    <property type="evidence" value="ECO:0007669"/>
    <property type="project" value="InterPro"/>
</dbReference>
<evidence type="ECO:0000259" key="1">
    <source>
        <dbReference type="Pfam" id="PF00881"/>
    </source>
</evidence>
<name>A0A920CZF2_9BACL</name>
<feature type="domain" description="Nitroreductase" evidence="1">
    <location>
        <begin position="15"/>
        <end position="152"/>
    </location>
</feature>
<dbReference type="Gene3D" id="3.40.109.10">
    <property type="entry name" value="NADH Oxidase"/>
    <property type="match status" value="1"/>
</dbReference>
<dbReference type="InterPro" id="IPR029479">
    <property type="entry name" value="Nitroreductase"/>
</dbReference>
<dbReference type="PANTHER" id="PTHR43821">
    <property type="entry name" value="NAD(P)H NITROREDUCTASE YDJA-RELATED"/>
    <property type="match status" value="1"/>
</dbReference>
<dbReference type="RefSeq" id="WP_213516676.1">
    <property type="nucleotide sequence ID" value="NZ_BOSE01000005.1"/>
</dbReference>
<gene>
    <name evidence="2" type="primary">yfhC</name>
    <name evidence="2" type="ORF">J40TS1_30500</name>
</gene>
<sequence length="171" mass="19646">MSLQTTMEQIREYDRFSARPVTEEQVLSLLDEAVWAPNHHMREPWRFIWIAKDYRDKLGETLAKNEQSQLLALIQEAAACLIVAAPVPSDEREAKDDFAAACCLVQNLQILAAASGIGMSWHLPMRFENETFCSATELQPNERFVGVLGFGYFEDHWTSKLEKRSVRIDIW</sequence>
<dbReference type="Proteomes" id="UP000683139">
    <property type="component" value="Unassembled WGS sequence"/>
</dbReference>
<comment type="caution">
    <text evidence="2">The sequence shown here is derived from an EMBL/GenBank/DDBJ whole genome shotgun (WGS) entry which is preliminary data.</text>
</comment>